<evidence type="ECO:0000313" key="1">
    <source>
        <dbReference type="EMBL" id="KAH6930542.1"/>
    </source>
</evidence>
<reference evidence="1" key="1">
    <citation type="submission" date="2020-05" db="EMBL/GenBank/DDBJ databases">
        <title>Large-scale comparative analyses of tick genomes elucidate their genetic diversity and vector capacities.</title>
        <authorList>
            <person name="Jia N."/>
            <person name="Wang J."/>
            <person name="Shi W."/>
            <person name="Du L."/>
            <person name="Sun Y."/>
            <person name="Zhan W."/>
            <person name="Jiang J."/>
            <person name="Wang Q."/>
            <person name="Zhang B."/>
            <person name="Ji P."/>
            <person name="Sakyi L.B."/>
            <person name="Cui X."/>
            <person name="Yuan T."/>
            <person name="Jiang B."/>
            <person name="Yang W."/>
            <person name="Lam T.T.-Y."/>
            <person name="Chang Q."/>
            <person name="Ding S."/>
            <person name="Wang X."/>
            <person name="Zhu J."/>
            <person name="Ruan X."/>
            <person name="Zhao L."/>
            <person name="Wei J."/>
            <person name="Que T."/>
            <person name="Du C."/>
            <person name="Cheng J."/>
            <person name="Dai P."/>
            <person name="Han X."/>
            <person name="Huang E."/>
            <person name="Gao Y."/>
            <person name="Liu J."/>
            <person name="Shao H."/>
            <person name="Ye R."/>
            <person name="Li L."/>
            <person name="Wei W."/>
            <person name="Wang X."/>
            <person name="Wang C."/>
            <person name="Yang T."/>
            <person name="Huo Q."/>
            <person name="Li W."/>
            <person name="Guo W."/>
            <person name="Chen H."/>
            <person name="Zhou L."/>
            <person name="Ni X."/>
            <person name="Tian J."/>
            <person name="Zhou Y."/>
            <person name="Sheng Y."/>
            <person name="Liu T."/>
            <person name="Pan Y."/>
            <person name="Xia L."/>
            <person name="Li J."/>
            <person name="Zhao F."/>
            <person name="Cao W."/>
        </authorList>
    </citation>
    <scope>NUCLEOTIDE SEQUENCE</scope>
    <source>
        <strain evidence="1">Hyas-2018</strain>
    </source>
</reference>
<dbReference type="Proteomes" id="UP000821845">
    <property type="component" value="Chromosome 5"/>
</dbReference>
<proteinExistence type="predicted"/>
<sequence>MPKGSFFHLLLTVSTGCFTYLQPSSQGPSLTVIFSVALVVITLSAVATFYALEAIKNSGSETSTATTTSTVNDVTNETVSTVGHLDAAETEANSVADLLDEPESTFPTETT</sequence>
<protein>
    <submittedName>
        <fullName evidence="1">Uncharacterized protein</fullName>
    </submittedName>
</protein>
<gene>
    <name evidence="1" type="ORF">HPB50_014669</name>
</gene>
<name>A0ACB7S5T1_HYAAI</name>
<keyword evidence="2" id="KW-1185">Reference proteome</keyword>
<evidence type="ECO:0000313" key="2">
    <source>
        <dbReference type="Proteomes" id="UP000821845"/>
    </source>
</evidence>
<dbReference type="EMBL" id="CM023485">
    <property type="protein sequence ID" value="KAH6930542.1"/>
    <property type="molecule type" value="Genomic_DNA"/>
</dbReference>
<organism evidence="1 2">
    <name type="scientific">Hyalomma asiaticum</name>
    <name type="common">Tick</name>
    <dbReference type="NCBI Taxonomy" id="266040"/>
    <lineage>
        <taxon>Eukaryota</taxon>
        <taxon>Metazoa</taxon>
        <taxon>Ecdysozoa</taxon>
        <taxon>Arthropoda</taxon>
        <taxon>Chelicerata</taxon>
        <taxon>Arachnida</taxon>
        <taxon>Acari</taxon>
        <taxon>Parasitiformes</taxon>
        <taxon>Ixodida</taxon>
        <taxon>Ixodoidea</taxon>
        <taxon>Ixodidae</taxon>
        <taxon>Hyalomminae</taxon>
        <taxon>Hyalomma</taxon>
    </lineage>
</organism>
<comment type="caution">
    <text evidence="1">The sequence shown here is derived from an EMBL/GenBank/DDBJ whole genome shotgun (WGS) entry which is preliminary data.</text>
</comment>
<accession>A0ACB7S5T1</accession>